<reference evidence="1" key="1">
    <citation type="journal article" date="2014" name="Front. Microbiol.">
        <title>High frequency of phylogenetically diverse reductive dehalogenase-homologous genes in deep subseafloor sedimentary metagenomes.</title>
        <authorList>
            <person name="Kawai M."/>
            <person name="Futagami T."/>
            <person name="Toyoda A."/>
            <person name="Takaki Y."/>
            <person name="Nishi S."/>
            <person name="Hori S."/>
            <person name="Arai W."/>
            <person name="Tsubouchi T."/>
            <person name="Morono Y."/>
            <person name="Uchiyama I."/>
            <person name="Ito T."/>
            <person name="Fujiyama A."/>
            <person name="Inagaki F."/>
            <person name="Takami H."/>
        </authorList>
    </citation>
    <scope>NUCLEOTIDE SEQUENCE</scope>
    <source>
        <strain evidence="1">Expedition CK06-06</strain>
    </source>
</reference>
<protein>
    <submittedName>
        <fullName evidence="1">Uncharacterized protein</fullName>
    </submittedName>
</protein>
<sequence>FPWDCDVPQVSSEEKQALVLQEMRALIGQPTLEAGRYLWKRFSEFVDIAAVAGCFYYYHRNPSEPKGEQKEAFVVFPIEVALSPEGLSKEWIDSQRIRLTEEWGLEPITFGITGNLYSTFEWESLQSLIPSRGQLDEYWCDDNLRLLTERQRFMSFVDIDKKLSDQQLLSISEQLGTPFLVADSTRGHHLLLPLIFDSHLDPSIQDKVYPKIGCVLGMGWEEHRYLWHSLERGMSSVRVTPGLQRPEVPTVSAVVWDGG</sequence>
<name>X1TS55_9ZZZZ</name>
<accession>X1TS55</accession>
<comment type="caution">
    <text evidence="1">The sequence shown here is derived from an EMBL/GenBank/DDBJ whole genome shotgun (WGS) entry which is preliminary data.</text>
</comment>
<proteinExistence type="predicted"/>
<evidence type="ECO:0000313" key="1">
    <source>
        <dbReference type="EMBL" id="GAJ08079.1"/>
    </source>
</evidence>
<feature type="non-terminal residue" evidence="1">
    <location>
        <position position="259"/>
    </location>
</feature>
<organism evidence="1">
    <name type="scientific">marine sediment metagenome</name>
    <dbReference type="NCBI Taxonomy" id="412755"/>
    <lineage>
        <taxon>unclassified sequences</taxon>
        <taxon>metagenomes</taxon>
        <taxon>ecological metagenomes</taxon>
    </lineage>
</organism>
<dbReference type="AlphaFoldDB" id="X1TS55"/>
<feature type="non-terminal residue" evidence="1">
    <location>
        <position position="1"/>
    </location>
</feature>
<gene>
    <name evidence="1" type="ORF">S12H4_43463</name>
</gene>
<dbReference type="EMBL" id="BARW01026676">
    <property type="protein sequence ID" value="GAJ08079.1"/>
    <property type="molecule type" value="Genomic_DNA"/>
</dbReference>